<dbReference type="PANTHER" id="PTHR47551:SF1">
    <property type="entry name" value="TUBULIN--TYROSINE LIGASE PBY1-RELATED"/>
    <property type="match status" value="1"/>
</dbReference>
<dbReference type="PANTHER" id="PTHR47551">
    <property type="entry name" value="TUBULIN--TYROSINE LIGASE PBY1-RELATED"/>
    <property type="match status" value="1"/>
</dbReference>
<dbReference type="AlphaFoldDB" id="A0AAN6GPW5"/>
<feature type="region of interest" description="Disordered" evidence="1">
    <location>
        <begin position="326"/>
        <end position="345"/>
    </location>
</feature>
<dbReference type="SUPFAM" id="SSF64167">
    <property type="entry name" value="SurE-like"/>
    <property type="match status" value="1"/>
</dbReference>
<dbReference type="Proteomes" id="UP001176517">
    <property type="component" value="Unassembled WGS sequence"/>
</dbReference>
<feature type="region of interest" description="Disordered" evidence="1">
    <location>
        <begin position="1"/>
        <end position="22"/>
    </location>
</feature>
<evidence type="ECO:0000259" key="2">
    <source>
        <dbReference type="Pfam" id="PF01975"/>
    </source>
</evidence>
<feature type="domain" description="Survival protein SurE-like phosphatase/nucleotidase" evidence="2">
    <location>
        <begin position="12"/>
        <end position="120"/>
    </location>
</feature>
<dbReference type="EMBL" id="JAPDMZ010000098">
    <property type="protein sequence ID" value="KAK0550162.1"/>
    <property type="molecule type" value="Genomic_DNA"/>
</dbReference>
<dbReference type="InterPro" id="IPR002828">
    <property type="entry name" value="SurE-like_Pase/nucleotidase"/>
</dbReference>
<accession>A0AAN6GPW5</accession>
<evidence type="ECO:0000313" key="3">
    <source>
        <dbReference type="EMBL" id="KAK0550162.1"/>
    </source>
</evidence>
<dbReference type="GO" id="GO:0000932">
    <property type="term" value="C:P-body"/>
    <property type="evidence" value="ECO:0007669"/>
    <property type="project" value="TreeGrafter"/>
</dbReference>
<dbReference type="Pfam" id="PF01975">
    <property type="entry name" value="SurE"/>
    <property type="match status" value="2"/>
</dbReference>
<comment type="caution">
    <text evidence="3">The sequence shown here is derived from an EMBL/GenBank/DDBJ whole genome shotgun (WGS) entry which is preliminary data.</text>
</comment>
<feature type="compositionally biased region" description="Polar residues" evidence="1">
    <location>
        <begin position="401"/>
        <end position="413"/>
    </location>
</feature>
<gene>
    <name evidence="3" type="ORF">OC846_003787</name>
</gene>
<protein>
    <recommendedName>
        <fullName evidence="2">Survival protein SurE-like phosphatase/nucleotidase domain-containing protein</fullName>
    </recommendedName>
</protein>
<feature type="domain" description="Survival protein SurE-like phosphatase/nucleotidase" evidence="2">
    <location>
        <begin position="165"/>
        <end position="311"/>
    </location>
</feature>
<reference evidence="3" key="1">
    <citation type="journal article" date="2023" name="PhytoFront">
        <title>Draft Genome Resources of Seven Strains of Tilletia horrida, Causal Agent of Kernel Smut of Rice.</title>
        <authorList>
            <person name="Khanal S."/>
            <person name="Antony Babu S."/>
            <person name="Zhou X.G."/>
        </authorList>
    </citation>
    <scope>NUCLEOTIDE SEQUENCE</scope>
    <source>
        <strain evidence="3">TX6</strain>
    </source>
</reference>
<evidence type="ECO:0000256" key="1">
    <source>
        <dbReference type="SAM" id="MobiDB-lite"/>
    </source>
</evidence>
<keyword evidence="4" id="KW-1185">Reference proteome</keyword>
<dbReference type="InterPro" id="IPR027746">
    <property type="entry name" value="TTL"/>
</dbReference>
<dbReference type="GO" id="GO:0016787">
    <property type="term" value="F:hydrolase activity"/>
    <property type="evidence" value="ECO:0007669"/>
    <property type="project" value="InterPro"/>
</dbReference>
<name>A0AAN6GPW5_9BASI</name>
<proteinExistence type="predicted"/>
<dbReference type="Gene3D" id="3.40.1210.10">
    <property type="entry name" value="Survival protein SurE-like phosphatase/nucleotidase"/>
    <property type="match status" value="1"/>
</dbReference>
<sequence>MAPKAPSRNPRVLLVNDDGPPSSTSPHILPLYTALRALGWDVTVVIPSGQRSWGSMAFSIKGNLPVWYYYPIQNNNDGSHPDTASSWSSSRRPIDHAKGEIAEWIALDGSPTTATNVGLFNTDTLFDAQSHPVTRRVSSTASTATAAGASSSNTPAFLNPPFQSWADLVVSGPNFGRNTGSAFALSSGTLGAALSGALSGVKSIAVSYGHFAGDSGPKRPTFPSTATPGNSTDAAAAAAEVKTDPNAGHVVQSPPAPEHVEQLATNLTVKIIRRLWDQWEEGVQCYSVNVPLSWTLEDPKIYWTRVWENSYPKLFRPVPLEEVRENPSRTVVSQDKDNTSRPQPALHLTFAPPMGTMLAPSQLPEGTDIWALMNGWVSVVRLNANYSHAFPSGNLERAWSDASNELGPTSTGTRPAGPGTRWML</sequence>
<feature type="region of interest" description="Disordered" evidence="1">
    <location>
        <begin position="401"/>
        <end position="424"/>
    </location>
</feature>
<organism evidence="3 4">
    <name type="scientific">Tilletia horrida</name>
    <dbReference type="NCBI Taxonomy" id="155126"/>
    <lineage>
        <taxon>Eukaryota</taxon>
        <taxon>Fungi</taxon>
        <taxon>Dikarya</taxon>
        <taxon>Basidiomycota</taxon>
        <taxon>Ustilaginomycotina</taxon>
        <taxon>Exobasidiomycetes</taxon>
        <taxon>Tilletiales</taxon>
        <taxon>Tilletiaceae</taxon>
        <taxon>Tilletia</taxon>
    </lineage>
</organism>
<dbReference type="InterPro" id="IPR036523">
    <property type="entry name" value="SurE-like_sf"/>
</dbReference>
<evidence type="ECO:0000313" key="4">
    <source>
        <dbReference type="Proteomes" id="UP001176517"/>
    </source>
</evidence>